<evidence type="ECO:0000313" key="1">
    <source>
        <dbReference type="EMBL" id="KAI9159647.1"/>
    </source>
</evidence>
<evidence type="ECO:0000313" key="2">
    <source>
        <dbReference type="Proteomes" id="UP001064489"/>
    </source>
</evidence>
<dbReference type="EMBL" id="JAJSOW010000106">
    <property type="protein sequence ID" value="KAI9159647.1"/>
    <property type="molecule type" value="Genomic_DNA"/>
</dbReference>
<proteinExistence type="predicted"/>
<protein>
    <submittedName>
        <fullName evidence="1">Uncharacterized protein</fullName>
    </submittedName>
</protein>
<organism evidence="1 2">
    <name type="scientific">Acer negundo</name>
    <name type="common">Box elder</name>
    <dbReference type="NCBI Taxonomy" id="4023"/>
    <lineage>
        <taxon>Eukaryota</taxon>
        <taxon>Viridiplantae</taxon>
        <taxon>Streptophyta</taxon>
        <taxon>Embryophyta</taxon>
        <taxon>Tracheophyta</taxon>
        <taxon>Spermatophyta</taxon>
        <taxon>Magnoliopsida</taxon>
        <taxon>eudicotyledons</taxon>
        <taxon>Gunneridae</taxon>
        <taxon>Pentapetalae</taxon>
        <taxon>rosids</taxon>
        <taxon>malvids</taxon>
        <taxon>Sapindales</taxon>
        <taxon>Sapindaceae</taxon>
        <taxon>Hippocastanoideae</taxon>
        <taxon>Acereae</taxon>
        <taxon>Acer</taxon>
    </lineage>
</organism>
<reference evidence="1" key="1">
    <citation type="journal article" date="2022" name="Plant J.">
        <title>Strategies of tolerance reflected in two North American maple genomes.</title>
        <authorList>
            <person name="McEvoy S.L."/>
            <person name="Sezen U.U."/>
            <person name="Trouern-Trend A."/>
            <person name="McMahon S.M."/>
            <person name="Schaberg P.G."/>
            <person name="Yang J."/>
            <person name="Wegrzyn J.L."/>
            <person name="Swenson N.G."/>
        </authorList>
    </citation>
    <scope>NUCLEOTIDE SEQUENCE</scope>
    <source>
        <strain evidence="1">91603</strain>
    </source>
</reference>
<sequence length="100" mass="11598">MLVDMSRIKGNISNTCTIYKETKKQYSHRQQKERRSFGVLVVKEEEEEVRDLDMKNLGVFSAFAPTIPQAQPLFASFPSMLLLRELNTLVPIHFSFLFCL</sequence>
<gene>
    <name evidence="1" type="ORF">LWI28_000612</name>
</gene>
<reference evidence="1" key="2">
    <citation type="submission" date="2023-02" db="EMBL/GenBank/DDBJ databases">
        <authorList>
            <person name="Swenson N.G."/>
            <person name="Wegrzyn J.L."/>
            <person name="Mcevoy S.L."/>
        </authorList>
    </citation>
    <scope>NUCLEOTIDE SEQUENCE</scope>
    <source>
        <strain evidence="1">91603</strain>
        <tissue evidence="1">Leaf</tissue>
    </source>
</reference>
<accession>A0AAD5ICA0</accession>
<dbReference type="Proteomes" id="UP001064489">
    <property type="component" value="Chromosome 2"/>
</dbReference>
<keyword evidence="2" id="KW-1185">Reference proteome</keyword>
<dbReference type="AlphaFoldDB" id="A0AAD5ICA0"/>
<name>A0AAD5ICA0_ACENE</name>
<comment type="caution">
    <text evidence="1">The sequence shown here is derived from an EMBL/GenBank/DDBJ whole genome shotgun (WGS) entry which is preliminary data.</text>
</comment>